<organism evidence="1">
    <name type="scientific">Arundo donax</name>
    <name type="common">Giant reed</name>
    <name type="synonym">Donax arundinaceus</name>
    <dbReference type="NCBI Taxonomy" id="35708"/>
    <lineage>
        <taxon>Eukaryota</taxon>
        <taxon>Viridiplantae</taxon>
        <taxon>Streptophyta</taxon>
        <taxon>Embryophyta</taxon>
        <taxon>Tracheophyta</taxon>
        <taxon>Spermatophyta</taxon>
        <taxon>Magnoliopsida</taxon>
        <taxon>Liliopsida</taxon>
        <taxon>Poales</taxon>
        <taxon>Poaceae</taxon>
        <taxon>PACMAD clade</taxon>
        <taxon>Arundinoideae</taxon>
        <taxon>Arundineae</taxon>
        <taxon>Arundo</taxon>
    </lineage>
</organism>
<dbReference type="AlphaFoldDB" id="A0A0A9AMF0"/>
<reference evidence="1" key="2">
    <citation type="journal article" date="2015" name="Data Brief">
        <title>Shoot transcriptome of the giant reed, Arundo donax.</title>
        <authorList>
            <person name="Barrero R.A."/>
            <person name="Guerrero F.D."/>
            <person name="Moolhuijzen P."/>
            <person name="Goolsby J.A."/>
            <person name="Tidwell J."/>
            <person name="Bellgard S.E."/>
            <person name="Bellgard M.I."/>
        </authorList>
    </citation>
    <scope>NUCLEOTIDE SEQUENCE</scope>
    <source>
        <tissue evidence="1">Shoot tissue taken approximately 20 cm above the soil surface</tissue>
    </source>
</reference>
<reference evidence="1" key="1">
    <citation type="submission" date="2014-09" db="EMBL/GenBank/DDBJ databases">
        <authorList>
            <person name="Magalhaes I.L.F."/>
            <person name="Oliveira U."/>
            <person name="Santos F.R."/>
            <person name="Vidigal T.H.D.A."/>
            <person name="Brescovit A.D."/>
            <person name="Santos A.J."/>
        </authorList>
    </citation>
    <scope>NUCLEOTIDE SEQUENCE</scope>
    <source>
        <tissue evidence="1">Shoot tissue taken approximately 20 cm above the soil surface</tissue>
    </source>
</reference>
<sequence>MSSLRYQLLSRKEKKTRTAYCCTCSSVDF</sequence>
<proteinExistence type="predicted"/>
<protein>
    <submittedName>
        <fullName evidence="1">Uncharacterized protein</fullName>
    </submittedName>
</protein>
<evidence type="ECO:0000313" key="1">
    <source>
        <dbReference type="EMBL" id="JAD52326.1"/>
    </source>
</evidence>
<name>A0A0A9AMF0_ARUDO</name>
<dbReference type="EMBL" id="GBRH01245569">
    <property type="protein sequence ID" value="JAD52326.1"/>
    <property type="molecule type" value="Transcribed_RNA"/>
</dbReference>
<accession>A0A0A9AMF0</accession>